<gene>
    <name evidence="1" type="ORF">BDZ83DRAFT_631031</name>
</gene>
<comment type="caution">
    <text evidence="1">The sequence shown here is derived from an EMBL/GenBank/DDBJ whole genome shotgun (WGS) entry which is preliminary data.</text>
</comment>
<dbReference type="Proteomes" id="UP001244207">
    <property type="component" value="Unassembled WGS sequence"/>
</dbReference>
<dbReference type="EMBL" id="JAHMHS010000090">
    <property type="protein sequence ID" value="KAK1720302.1"/>
    <property type="molecule type" value="Genomic_DNA"/>
</dbReference>
<keyword evidence="2" id="KW-1185">Reference proteome</keyword>
<dbReference type="GeneID" id="85392776"/>
<name>A0AAD8UF03_GLOAC</name>
<organism evidence="1 2">
    <name type="scientific">Glomerella acutata</name>
    <name type="common">Colletotrichum acutatum</name>
    <dbReference type="NCBI Taxonomy" id="27357"/>
    <lineage>
        <taxon>Eukaryota</taxon>
        <taxon>Fungi</taxon>
        <taxon>Dikarya</taxon>
        <taxon>Ascomycota</taxon>
        <taxon>Pezizomycotina</taxon>
        <taxon>Sordariomycetes</taxon>
        <taxon>Hypocreomycetidae</taxon>
        <taxon>Glomerellales</taxon>
        <taxon>Glomerellaceae</taxon>
        <taxon>Colletotrichum</taxon>
        <taxon>Colletotrichum acutatum species complex</taxon>
    </lineage>
</organism>
<dbReference type="RefSeq" id="XP_060361813.1">
    <property type="nucleotide sequence ID" value="XM_060508877.1"/>
</dbReference>
<dbReference type="AlphaFoldDB" id="A0AAD8UF03"/>
<proteinExistence type="predicted"/>
<protein>
    <submittedName>
        <fullName evidence="1">Uncharacterized protein</fullName>
    </submittedName>
</protein>
<evidence type="ECO:0000313" key="2">
    <source>
        <dbReference type="Proteomes" id="UP001244207"/>
    </source>
</evidence>
<sequence>MNYRLCCIRQSRCGWRAVAAIPRMSDPPTRQQSNCSHGSASPFMFMARLSDQRATHRLVFWISHGGIAATHGQDP</sequence>
<reference evidence="1" key="1">
    <citation type="submission" date="2021-12" db="EMBL/GenBank/DDBJ databases">
        <title>Comparative genomics, transcriptomics and evolutionary studies reveal genomic signatures of adaptation to plant cell wall in hemibiotrophic fungi.</title>
        <authorList>
            <consortium name="DOE Joint Genome Institute"/>
            <person name="Baroncelli R."/>
            <person name="Diaz J.F."/>
            <person name="Benocci T."/>
            <person name="Peng M."/>
            <person name="Battaglia E."/>
            <person name="Haridas S."/>
            <person name="Andreopoulos W."/>
            <person name="Labutti K."/>
            <person name="Pangilinan J."/>
            <person name="Floch G.L."/>
            <person name="Makela M.R."/>
            <person name="Henrissat B."/>
            <person name="Grigoriev I.V."/>
            <person name="Crouch J.A."/>
            <person name="De Vries R.P."/>
            <person name="Sukno S.A."/>
            <person name="Thon M.R."/>
        </authorList>
    </citation>
    <scope>NUCLEOTIDE SEQUENCE</scope>
    <source>
        <strain evidence="1">CBS 112980</strain>
    </source>
</reference>
<evidence type="ECO:0000313" key="1">
    <source>
        <dbReference type="EMBL" id="KAK1720302.1"/>
    </source>
</evidence>
<accession>A0AAD8UF03</accession>